<proteinExistence type="predicted"/>
<dbReference type="PANTHER" id="PTHR22911">
    <property type="entry name" value="ACYL-MALONYL CONDENSING ENZYME-RELATED"/>
    <property type="match status" value="1"/>
</dbReference>
<keyword evidence="1" id="KW-1133">Transmembrane helix</keyword>
<evidence type="ECO:0000313" key="3">
    <source>
        <dbReference type="EMBL" id="OGD56442.1"/>
    </source>
</evidence>
<feature type="domain" description="EamA" evidence="2">
    <location>
        <begin position="6"/>
        <end position="140"/>
    </location>
</feature>
<feature type="transmembrane region" description="Helical" evidence="1">
    <location>
        <begin position="124"/>
        <end position="141"/>
    </location>
</feature>
<feature type="transmembrane region" description="Helical" evidence="1">
    <location>
        <begin position="34"/>
        <end position="53"/>
    </location>
</feature>
<dbReference type="InterPro" id="IPR000620">
    <property type="entry name" value="EamA_dom"/>
</dbReference>
<feature type="domain" description="EamA" evidence="2">
    <location>
        <begin position="152"/>
        <end position="286"/>
    </location>
</feature>
<feature type="transmembrane region" description="Helical" evidence="1">
    <location>
        <begin position="181"/>
        <end position="201"/>
    </location>
</feature>
<dbReference type="AlphaFoldDB" id="A0A1F5DMT2"/>
<evidence type="ECO:0000313" key="4">
    <source>
        <dbReference type="Proteomes" id="UP000176791"/>
    </source>
</evidence>
<evidence type="ECO:0000259" key="2">
    <source>
        <dbReference type="Pfam" id="PF00892"/>
    </source>
</evidence>
<feature type="transmembrane region" description="Helical" evidence="1">
    <location>
        <begin position="100"/>
        <end position="117"/>
    </location>
</feature>
<keyword evidence="1" id="KW-0812">Transmembrane</keyword>
<evidence type="ECO:0000256" key="1">
    <source>
        <dbReference type="SAM" id="Phobius"/>
    </source>
</evidence>
<feature type="transmembrane region" description="Helical" evidence="1">
    <location>
        <begin position="213"/>
        <end position="235"/>
    </location>
</feature>
<accession>A0A1F5DMT2</accession>
<reference evidence="3 4" key="1">
    <citation type="journal article" date="2016" name="Nat. Commun.">
        <title>Thousands of microbial genomes shed light on interconnected biogeochemical processes in an aquifer system.</title>
        <authorList>
            <person name="Anantharaman K."/>
            <person name="Brown C.T."/>
            <person name="Hug L.A."/>
            <person name="Sharon I."/>
            <person name="Castelle C.J."/>
            <person name="Probst A.J."/>
            <person name="Thomas B.C."/>
            <person name="Singh A."/>
            <person name="Wilkins M.J."/>
            <person name="Karaoz U."/>
            <person name="Brodie E.L."/>
            <person name="Williams K.H."/>
            <person name="Hubbard S.S."/>
            <person name="Banfield J.F."/>
        </authorList>
    </citation>
    <scope>NUCLEOTIDE SEQUENCE [LARGE SCALE GENOMIC DNA]</scope>
</reference>
<dbReference type="Pfam" id="PF00892">
    <property type="entry name" value="EamA"/>
    <property type="match status" value="2"/>
</dbReference>
<feature type="transmembrane region" description="Helical" evidence="1">
    <location>
        <begin position="147"/>
        <end position="169"/>
    </location>
</feature>
<dbReference type="STRING" id="1797460.A3E73_03060"/>
<gene>
    <name evidence="3" type="ORF">A3E73_03060</name>
</gene>
<comment type="caution">
    <text evidence="3">The sequence shown here is derived from an EMBL/GenBank/DDBJ whole genome shotgun (WGS) entry which is preliminary data.</text>
</comment>
<dbReference type="InterPro" id="IPR037185">
    <property type="entry name" value="EmrE-like"/>
</dbReference>
<feature type="transmembrane region" description="Helical" evidence="1">
    <location>
        <begin position="73"/>
        <end position="94"/>
    </location>
</feature>
<protein>
    <recommendedName>
        <fullName evidence="2">EamA domain-containing protein</fullName>
    </recommendedName>
</protein>
<dbReference type="Proteomes" id="UP000176791">
    <property type="component" value="Unassembled WGS sequence"/>
</dbReference>
<sequence>MTEKTKGVLALLGIALVWSLMAMLPRYLSTALPLFQQVYLRFFCAAVFIAIIFRKQINFRQIFSGSAKDYWPIFLRTLLYYYLGVTLYTQAVIVTKISNASFIGALPLMAVLGFILFKEKVTASKVWLIILSFFGALIISVQDYSRVFVFGWGELIALTSAFFISWGMLVRKWETKKFNNAGSSFLVMALATIMVFMTSLFTGEALPSRIPNGTIAALLLGGLFNTVLVILMTFGMRRVKGVLASNLLQLEVPLTVLLALFFYQEIPMFKDLFGGSLIFTAAFLMNRLEAKGA</sequence>
<organism evidence="3 4">
    <name type="scientific">Candidatus Beckwithbacteria bacterium RIFCSPHIGHO2_12_FULL_47_17</name>
    <dbReference type="NCBI Taxonomy" id="1797460"/>
    <lineage>
        <taxon>Bacteria</taxon>
        <taxon>Candidatus Beckwithiibacteriota</taxon>
    </lineage>
</organism>
<feature type="transmembrane region" description="Helical" evidence="1">
    <location>
        <begin position="247"/>
        <end position="266"/>
    </location>
</feature>
<feature type="transmembrane region" description="Helical" evidence="1">
    <location>
        <begin position="7"/>
        <end position="28"/>
    </location>
</feature>
<dbReference type="SUPFAM" id="SSF103481">
    <property type="entry name" value="Multidrug resistance efflux transporter EmrE"/>
    <property type="match status" value="2"/>
</dbReference>
<keyword evidence="1" id="KW-0472">Membrane</keyword>
<dbReference type="GO" id="GO:0016020">
    <property type="term" value="C:membrane"/>
    <property type="evidence" value="ECO:0007669"/>
    <property type="project" value="InterPro"/>
</dbReference>
<dbReference type="EMBL" id="MEZN01000016">
    <property type="protein sequence ID" value="OGD56442.1"/>
    <property type="molecule type" value="Genomic_DNA"/>
</dbReference>
<name>A0A1F5DMT2_9BACT</name>